<proteinExistence type="predicted"/>
<name>A0ABN7EV10_9BURK</name>
<accession>A0ABN7EV10</accession>
<dbReference type="EMBL" id="CADIJS010000001">
    <property type="protein sequence ID" value="CAB3670090.1"/>
    <property type="molecule type" value="Genomic_DNA"/>
</dbReference>
<dbReference type="Proteomes" id="UP000494116">
    <property type="component" value="Unassembled WGS sequence"/>
</dbReference>
<evidence type="ECO:0000313" key="1">
    <source>
        <dbReference type="EMBL" id="CAB3670090.1"/>
    </source>
</evidence>
<organism evidence="1 2">
    <name type="scientific">Achromobacter piechaudii</name>
    <dbReference type="NCBI Taxonomy" id="72556"/>
    <lineage>
        <taxon>Bacteria</taxon>
        <taxon>Pseudomonadati</taxon>
        <taxon>Pseudomonadota</taxon>
        <taxon>Betaproteobacteria</taxon>
        <taxon>Burkholderiales</taxon>
        <taxon>Alcaligenaceae</taxon>
        <taxon>Achromobacter</taxon>
    </lineage>
</organism>
<evidence type="ECO:0000313" key="2">
    <source>
        <dbReference type="Proteomes" id="UP000494116"/>
    </source>
</evidence>
<comment type="caution">
    <text evidence="1">The sequence shown here is derived from an EMBL/GenBank/DDBJ whole genome shotgun (WGS) entry which is preliminary data.</text>
</comment>
<gene>
    <name evidence="1" type="ORF">LMG1873_01067</name>
</gene>
<reference evidence="1 2" key="1">
    <citation type="submission" date="2020-04" db="EMBL/GenBank/DDBJ databases">
        <authorList>
            <person name="De Canck E."/>
        </authorList>
    </citation>
    <scope>NUCLEOTIDE SEQUENCE [LARGE SCALE GENOMIC DNA]</scope>
    <source>
        <strain evidence="1 2">LMG 1873</strain>
    </source>
</reference>
<protein>
    <submittedName>
        <fullName evidence="1">Uncharacterized protein</fullName>
    </submittedName>
</protein>
<sequence length="132" mass="14423">MKRANRLPELPDIGDVFRATAPSGGEQPPLTFYVAVSSDHAPLEMRRARAAAVVQTALLAMRPIGLDSAETAPSEVMSFSEMTLMGVSKMEAARIFEDPVLHHWVHRPIFIVPDPAPYLKAWSAISSGRIEA</sequence>
<dbReference type="RefSeq" id="WP_081451497.1">
    <property type="nucleotide sequence ID" value="NZ_CADIJS010000001.1"/>
</dbReference>
<keyword evidence="2" id="KW-1185">Reference proteome</keyword>